<keyword evidence="1" id="KW-1133">Transmembrane helix</keyword>
<organism evidence="2 3">
    <name type="scientific">Flavipsychrobacter stenotrophus</name>
    <dbReference type="NCBI Taxonomy" id="2077091"/>
    <lineage>
        <taxon>Bacteria</taxon>
        <taxon>Pseudomonadati</taxon>
        <taxon>Bacteroidota</taxon>
        <taxon>Chitinophagia</taxon>
        <taxon>Chitinophagales</taxon>
        <taxon>Chitinophagaceae</taxon>
        <taxon>Flavipsychrobacter</taxon>
    </lineage>
</organism>
<accession>A0A2S7SV46</accession>
<keyword evidence="1" id="KW-0812">Transmembrane</keyword>
<proteinExistence type="predicted"/>
<evidence type="ECO:0000256" key="1">
    <source>
        <dbReference type="SAM" id="Phobius"/>
    </source>
</evidence>
<dbReference type="AlphaFoldDB" id="A0A2S7SV46"/>
<reference evidence="2 3" key="1">
    <citation type="submission" date="2018-01" db="EMBL/GenBank/DDBJ databases">
        <title>A novel member of the phylum Bacteroidetes isolated from glacier ice.</title>
        <authorList>
            <person name="Liu Q."/>
            <person name="Xin Y.-H."/>
        </authorList>
    </citation>
    <scope>NUCLEOTIDE SEQUENCE [LARGE SCALE GENOMIC DNA]</scope>
    <source>
        <strain evidence="2 3">RB1R16</strain>
    </source>
</reference>
<sequence>MFWRYCKNGTSMTSAISTTEQIRGVLIQFVSILLSCFLLFYIDSDTEQVFDLFEFGNLLALAIYFLPTFMISMVLFAFLAKRYGVRNGLIRFLVIGIPLSFTLIITMFLCMK</sequence>
<gene>
    <name evidence="2" type="ORF">CJD36_012645</name>
</gene>
<dbReference type="EMBL" id="PPSL01000003">
    <property type="protein sequence ID" value="PQJ10812.1"/>
    <property type="molecule type" value="Genomic_DNA"/>
</dbReference>
<feature type="transmembrane region" description="Helical" evidence="1">
    <location>
        <begin position="21"/>
        <end position="42"/>
    </location>
</feature>
<feature type="transmembrane region" description="Helical" evidence="1">
    <location>
        <begin position="62"/>
        <end position="80"/>
    </location>
</feature>
<keyword evidence="3" id="KW-1185">Reference proteome</keyword>
<dbReference type="Proteomes" id="UP000239872">
    <property type="component" value="Unassembled WGS sequence"/>
</dbReference>
<feature type="transmembrane region" description="Helical" evidence="1">
    <location>
        <begin position="92"/>
        <end position="109"/>
    </location>
</feature>
<comment type="caution">
    <text evidence="2">The sequence shown here is derived from an EMBL/GenBank/DDBJ whole genome shotgun (WGS) entry which is preliminary data.</text>
</comment>
<evidence type="ECO:0000313" key="2">
    <source>
        <dbReference type="EMBL" id="PQJ10812.1"/>
    </source>
</evidence>
<name>A0A2S7SV46_9BACT</name>
<protein>
    <submittedName>
        <fullName evidence="2">Uncharacterized protein</fullName>
    </submittedName>
</protein>
<keyword evidence="1" id="KW-0472">Membrane</keyword>
<evidence type="ECO:0000313" key="3">
    <source>
        <dbReference type="Proteomes" id="UP000239872"/>
    </source>
</evidence>